<organism evidence="1 2">
    <name type="scientific">Naganishia friedmannii</name>
    <dbReference type="NCBI Taxonomy" id="89922"/>
    <lineage>
        <taxon>Eukaryota</taxon>
        <taxon>Fungi</taxon>
        <taxon>Dikarya</taxon>
        <taxon>Basidiomycota</taxon>
        <taxon>Agaricomycotina</taxon>
        <taxon>Tremellomycetes</taxon>
        <taxon>Filobasidiales</taxon>
        <taxon>Filobasidiaceae</taxon>
        <taxon>Naganishia</taxon>
    </lineage>
</organism>
<protein>
    <submittedName>
        <fullName evidence="1">Uncharacterized protein</fullName>
    </submittedName>
</protein>
<name>A0ACC2WC15_9TREE</name>
<accession>A0ACC2WC15</accession>
<comment type="caution">
    <text evidence="1">The sequence shown here is derived from an EMBL/GenBank/DDBJ whole genome shotgun (WGS) entry which is preliminary data.</text>
</comment>
<sequence>MSSDLTAEVQQTPTGMRVLGAEKLDYRFHYISPVFDVSHAKLAETYKPWKRVLIVIDQMDYSSDVAGIYKETIDKYFAHFSIPVAWKIIKGGEINKNMDTFNDIVDFMDSEGLVRKEPVLVVGGGLVTDVAGYACASYRRSSNFIRVPTTLIGLIDASVSIKVGLNHKKLKNRLGAYHAPMDTYLDFSFLKTLPIGQVRNGTAELIKISTCADKRVWDLLVKHGKDLVENAYGHKEGAEHLLAAAEEIEKKGIDVMLKLESPNLHELGLDRVIAFGHSWSPTLELTPKVPLRHGHAINIDMAYSITLAHKRGLLNEAQRDEYFNLVTSIGLSIDHECFNEELIVIATQAIMKTRDGKQRLAIPDGEFGKCTFLNDITDEELIETLKVHKAFVKERYPGYEGVDAYVDAGDLGEDVKTFLAAKEDGSNEPESMKKNGVNGVKKAAVAAGAVPVGGSGKLTNGETGAIKVAA</sequence>
<keyword evidence="2" id="KW-1185">Reference proteome</keyword>
<proteinExistence type="predicted"/>
<dbReference type="Proteomes" id="UP001227268">
    <property type="component" value="Unassembled WGS sequence"/>
</dbReference>
<evidence type="ECO:0000313" key="2">
    <source>
        <dbReference type="Proteomes" id="UP001227268"/>
    </source>
</evidence>
<dbReference type="EMBL" id="JASBWT010000001">
    <property type="protein sequence ID" value="KAJ9108784.1"/>
    <property type="molecule type" value="Genomic_DNA"/>
</dbReference>
<evidence type="ECO:0000313" key="1">
    <source>
        <dbReference type="EMBL" id="KAJ9108784.1"/>
    </source>
</evidence>
<gene>
    <name evidence="1" type="ORF">QFC21_000104</name>
</gene>
<reference evidence="1" key="1">
    <citation type="submission" date="2023-04" db="EMBL/GenBank/DDBJ databases">
        <title>Draft Genome sequencing of Naganishia species isolated from polar environments using Oxford Nanopore Technology.</title>
        <authorList>
            <person name="Leo P."/>
            <person name="Venkateswaran K."/>
        </authorList>
    </citation>
    <scope>NUCLEOTIDE SEQUENCE</scope>
    <source>
        <strain evidence="1">MNA-CCFEE 5423</strain>
    </source>
</reference>